<evidence type="ECO:0000313" key="2">
    <source>
        <dbReference type="Proteomes" id="UP000440096"/>
    </source>
</evidence>
<dbReference type="OrthoDB" id="7264945at2"/>
<accession>A0A6N7Z3D3</accession>
<organism evidence="1 2">
    <name type="scientific">Amycolatopsis pithecellobii</name>
    <dbReference type="NCBI Taxonomy" id="664692"/>
    <lineage>
        <taxon>Bacteria</taxon>
        <taxon>Bacillati</taxon>
        <taxon>Actinomycetota</taxon>
        <taxon>Actinomycetes</taxon>
        <taxon>Pseudonocardiales</taxon>
        <taxon>Pseudonocardiaceae</taxon>
        <taxon>Amycolatopsis</taxon>
    </lineage>
</organism>
<comment type="caution">
    <text evidence="1">The sequence shown here is derived from an EMBL/GenBank/DDBJ whole genome shotgun (WGS) entry which is preliminary data.</text>
</comment>
<gene>
    <name evidence="1" type="ORF">GKO32_11605</name>
</gene>
<sequence length="208" mass="23265">MGRDKTLLPDGIPVLGRGRHFAPGTGGCFMEVASVLAGERWSDHPDCTHPMLAEAARLINDQIGDDSRRRLVPWIPEVIGTNKRHPLITAELVAVLARHGLAARPDEAGLHWAARRARSRIAWWESGGWWRRYWLRATDLWFRTHDRVRVPVLIRAMLDSPDEAFVAAFADTVTTYHRTARRLAVERVAGTADATPGPVETVRAASDR</sequence>
<reference evidence="1 2" key="1">
    <citation type="submission" date="2019-11" db="EMBL/GenBank/DDBJ databases">
        <title>Draft genome of Amycolatopsis RM579.</title>
        <authorList>
            <person name="Duangmal K."/>
            <person name="Mingma R."/>
        </authorList>
    </citation>
    <scope>NUCLEOTIDE SEQUENCE [LARGE SCALE GENOMIC DNA]</scope>
    <source>
        <strain evidence="1 2">RM579</strain>
    </source>
</reference>
<evidence type="ECO:0000313" key="1">
    <source>
        <dbReference type="EMBL" id="MTD54620.1"/>
    </source>
</evidence>
<dbReference type="EMBL" id="WMBA01000013">
    <property type="protein sequence ID" value="MTD54620.1"/>
    <property type="molecule type" value="Genomic_DNA"/>
</dbReference>
<dbReference type="AlphaFoldDB" id="A0A6N7Z3D3"/>
<dbReference type="RefSeq" id="WP_154756833.1">
    <property type="nucleotide sequence ID" value="NZ_WMBA01000013.1"/>
</dbReference>
<keyword evidence="2" id="KW-1185">Reference proteome</keyword>
<dbReference type="Proteomes" id="UP000440096">
    <property type="component" value="Unassembled WGS sequence"/>
</dbReference>
<proteinExistence type="predicted"/>
<name>A0A6N7Z3D3_9PSEU</name>
<protein>
    <submittedName>
        <fullName evidence="1">Uncharacterized protein</fullName>
    </submittedName>
</protein>